<dbReference type="AlphaFoldDB" id="A0A7Y0KBU6"/>
<organism evidence="6 7">
    <name type="scientific">Niallia alba</name>
    <dbReference type="NCBI Taxonomy" id="2729105"/>
    <lineage>
        <taxon>Bacteria</taxon>
        <taxon>Bacillati</taxon>
        <taxon>Bacillota</taxon>
        <taxon>Bacilli</taxon>
        <taxon>Bacillales</taxon>
        <taxon>Bacillaceae</taxon>
        <taxon>Niallia</taxon>
    </lineage>
</organism>
<sequence>MNILIFASQSIKYLPLDQWIFNDPIHEKNTYVLFVKKEHEEGYQDINQLPNVNIYSFDNWEKNNNIEKKAIDLHFKNNFDKLLSVREGDVERASYIRDYLNISGQRPYSAKIFRDKYIMKSFVANNGFKTPNFQKVHSYIDALNFLDNYKYPAVIKPIDGAGSVNTLVLKSKEDLDRFAASNSFANMIIESFAKGEVYHLDGIILDNKLEFITVSKYINNCLAYQEGKSTASIFINQDSPLSIILKNYGKALLNILPCPQNMTFHLEIFVDNHEITFCEIACRTGGGRIAECIEAELGIHITKEFIKRECGFSNVIDVQKNKWDKYRGWILSSPLKGTLVSMPEEIPNEWVFDYWKFATIGTKFDGANSSVFSTAALCCEADTESLLTERLIEIDKWFKSNCTYQEVKS</sequence>
<keyword evidence="7" id="KW-1185">Reference proteome</keyword>
<dbReference type="PANTHER" id="PTHR43585:SF2">
    <property type="entry name" value="ATP-GRASP ENZYME FSQD"/>
    <property type="match status" value="1"/>
</dbReference>
<keyword evidence="3 4" id="KW-0067">ATP-binding</keyword>
<proteinExistence type="predicted"/>
<evidence type="ECO:0000256" key="3">
    <source>
        <dbReference type="ARBA" id="ARBA00022840"/>
    </source>
</evidence>
<evidence type="ECO:0000256" key="2">
    <source>
        <dbReference type="ARBA" id="ARBA00022741"/>
    </source>
</evidence>
<dbReference type="Gene3D" id="3.30.1490.20">
    <property type="entry name" value="ATP-grasp fold, A domain"/>
    <property type="match status" value="1"/>
</dbReference>
<evidence type="ECO:0000256" key="1">
    <source>
        <dbReference type="ARBA" id="ARBA00022598"/>
    </source>
</evidence>
<dbReference type="SUPFAM" id="SSF56059">
    <property type="entry name" value="Glutathione synthetase ATP-binding domain-like"/>
    <property type="match status" value="1"/>
</dbReference>
<dbReference type="Gene3D" id="3.30.470.20">
    <property type="entry name" value="ATP-grasp fold, B domain"/>
    <property type="match status" value="1"/>
</dbReference>
<evidence type="ECO:0000256" key="4">
    <source>
        <dbReference type="PROSITE-ProRule" id="PRU00409"/>
    </source>
</evidence>
<dbReference type="InterPro" id="IPR003806">
    <property type="entry name" value="ATP-grasp_PylC-type"/>
</dbReference>
<evidence type="ECO:0000313" key="6">
    <source>
        <dbReference type="EMBL" id="NMO79406.1"/>
    </source>
</evidence>
<dbReference type="Gene3D" id="3.40.50.20">
    <property type="match status" value="1"/>
</dbReference>
<gene>
    <name evidence="6" type="ORF">HHU08_20910</name>
</gene>
<dbReference type="InterPro" id="IPR013815">
    <property type="entry name" value="ATP_grasp_subdomain_1"/>
</dbReference>
<dbReference type="Proteomes" id="UP000588491">
    <property type="component" value="Unassembled WGS sequence"/>
</dbReference>
<feature type="domain" description="ATP-grasp" evidence="5">
    <location>
        <begin position="120"/>
        <end position="310"/>
    </location>
</feature>
<dbReference type="PANTHER" id="PTHR43585">
    <property type="entry name" value="FUMIPYRROLE BIOSYNTHESIS PROTEIN C"/>
    <property type="match status" value="1"/>
</dbReference>
<dbReference type="InterPro" id="IPR052032">
    <property type="entry name" value="ATP-dep_AA_Ligase"/>
</dbReference>
<name>A0A7Y0KBU6_9BACI</name>
<evidence type="ECO:0000259" key="5">
    <source>
        <dbReference type="PROSITE" id="PS50975"/>
    </source>
</evidence>
<evidence type="ECO:0000313" key="7">
    <source>
        <dbReference type="Proteomes" id="UP000588491"/>
    </source>
</evidence>
<accession>A0A7Y0KBU6</accession>
<dbReference type="RefSeq" id="WP_169189221.1">
    <property type="nucleotide sequence ID" value="NZ_JABBPK010000001.1"/>
</dbReference>
<dbReference type="PROSITE" id="PS50975">
    <property type="entry name" value="ATP_GRASP"/>
    <property type="match status" value="1"/>
</dbReference>
<comment type="caution">
    <text evidence="6">The sequence shown here is derived from an EMBL/GenBank/DDBJ whole genome shotgun (WGS) entry which is preliminary data.</text>
</comment>
<reference evidence="6 7" key="1">
    <citation type="submission" date="2020-04" db="EMBL/GenBank/DDBJ databases">
        <title>Bacillus sp. UniB3 isolated from commercial digestive syrup.</title>
        <authorList>
            <person name="Thorat V."/>
            <person name="Kirdat K."/>
            <person name="Tiwarekar B."/>
            <person name="Yadav A."/>
        </authorList>
    </citation>
    <scope>NUCLEOTIDE SEQUENCE [LARGE SCALE GENOMIC DNA]</scope>
    <source>
        <strain evidence="6 7">UniB3</strain>
    </source>
</reference>
<dbReference type="Pfam" id="PF02655">
    <property type="entry name" value="ATP-grasp_3"/>
    <property type="match status" value="1"/>
</dbReference>
<dbReference type="InterPro" id="IPR011761">
    <property type="entry name" value="ATP-grasp"/>
</dbReference>
<dbReference type="EMBL" id="JABBPK010000001">
    <property type="protein sequence ID" value="NMO79406.1"/>
    <property type="molecule type" value="Genomic_DNA"/>
</dbReference>
<keyword evidence="2 4" id="KW-0547">Nucleotide-binding</keyword>
<dbReference type="GO" id="GO:0046872">
    <property type="term" value="F:metal ion binding"/>
    <property type="evidence" value="ECO:0007669"/>
    <property type="project" value="InterPro"/>
</dbReference>
<keyword evidence="1" id="KW-0436">Ligase</keyword>
<dbReference type="GO" id="GO:0016874">
    <property type="term" value="F:ligase activity"/>
    <property type="evidence" value="ECO:0007669"/>
    <property type="project" value="UniProtKB-KW"/>
</dbReference>
<dbReference type="GO" id="GO:0005524">
    <property type="term" value="F:ATP binding"/>
    <property type="evidence" value="ECO:0007669"/>
    <property type="project" value="UniProtKB-UniRule"/>
</dbReference>
<protein>
    <submittedName>
        <fullName evidence="6">ATP-grasp domain-containing protein</fullName>
    </submittedName>
</protein>